<dbReference type="InterPro" id="IPR032710">
    <property type="entry name" value="NTF2-like_dom_sf"/>
</dbReference>
<evidence type="ECO:0000313" key="2">
    <source>
        <dbReference type="EMBL" id="TYP75043.1"/>
    </source>
</evidence>
<protein>
    <submittedName>
        <fullName evidence="2">SnoaL-like protein</fullName>
    </submittedName>
</protein>
<dbReference type="SUPFAM" id="SSF54427">
    <property type="entry name" value="NTF2-like"/>
    <property type="match status" value="1"/>
</dbReference>
<dbReference type="RefSeq" id="WP_148782046.1">
    <property type="nucleotide sequence ID" value="NZ_VNHU01000003.1"/>
</dbReference>
<proteinExistence type="predicted"/>
<sequence>MSKTEKEIVKSFYETDLIRNFDSLSEFLHPEIELYWNSSFGFNKKDFKGIQTMFKEMSASFENFRCEISHLLSEGNSVTIRYTYFANIIEQPDKEEAIAHFIAIWELKDMKLYRGYQISQQGDNTPESMRSFLSK</sequence>
<dbReference type="InterPro" id="IPR037401">
    <property type="entry name" value="SnoaL-like"/>
</dbReference>
<comment type="caution">
    <text evidence="2">The sequence shown here is derived from an EMBL/GenBank/DDBJ whole genome shotgun (WGS) entry which is preliminary data.</text>
</comment>
<dbReference type="Pfam" id="PF12680">
    <property type="entry name" value="SnoaL_2"/>
    <property type="match status" value="1"/>
</dbReference>
<dbReference type="EMBL" id="VNHU01000003">
    <property type="protein sequence ID" value="TYP75043.1"/>
    <property type="molecule type" value="Genomic_DNA"/>
</dbReference>
<evidence type="ECO:0000313" key="3">
    <source>
        <dbReference type="Proteomes" id="UP000324376"/>
    </source>
</evidence>
<keyword evidence="3" id="KW-1185">Reference proteome</keyword>
<dbReference type="Proteomes" id="UP000324376">
    <property type="component" value="Unassembled WGS sequence"/>
</dbReference>
<dbReference type="AlphaFoldDB" id="A0A5S5CAN3"/>
<evidence type="ECO:0000259" key="1">
    <source>
        <dbReference type="Pfam" id="PF12680"/>
    </source>
</evidence>
<reference evidence="2 3" key="1">
    <citation type="submission" date="2019-07" db="EMBL/GenBank/DDBJ databases">
        <title>Genomic Encyclopedia of Archaeal and Bacterial Type Strains, Phase II (KMG-II): from individual species to whole genera.</title>
        <authorList>
            <person name="Goeker M."/>
        </authorList>
    </citation>
    <scope>NUCLEOTIDE SEQUENCE [LARGE SCALE GENOMIC DNA]</scope>
    <source>
        <strain evidence="2 3">DSM 17527</strain>
    </source>
</reference>
<organism evidence="2 3">
    <name type="scientific">Aquimarina intermedia</name>
    <dbReference type="NCBI Taxonomy" id="350814"/>
    <lineage>
        <taxon>Bacteria</taxon>
        <taxon>Pseudomonadati</taxon>
        <taxon>Bacteroidota</taxon>
        <taxon>Flavobacteriia</taxon>
        <taxon>Flavobacteriales</taxon>
        <taxon>Flavobacteriaceae</taxon>
        <taxon>Aquimarina</taxon>
    </lineage>
</organism>
<gene>
    <name evidence="2" type="ORF">BD809_103105</name>
</gene>
<dbReference type="Gene3D" id="3.10.450.50">
    <property type="match status" value="1"/>
</dbReference>
<name>A0A5S5CAN3_9FLAO</name>
<accession>A0A5S5CAN3</accession>
<dbReference type="OrthoDB" id="1452256at2"/>
<feature type="domain" description="SnoaL-like" evidence="1">
    <location>
        <begin position="19"/>
        <end position="113"/>
    </location>
</feature>